<feature type="region of interest" description="Disordered" evidence="6">
    <location>
        <begin position="152"/>
        <end position="173"/>
    </location>
</feature>
<keyword evidence="5 7" id="KW-0472">Membrane</keyword>
<dbReference type="GO" id="GO:0005886">
    <property type="term" value="C:plasma membrane"/>
    <property type="evidence" value="ECO:0007669"/>
    <property type="project" value="UniProtKB-SubCell"/>
</dbReference>
<comment type="subcellular location">
    <subcellularLocation>
        <location evidence="1">Cell membrane</location>
        <topology evidence="1">Multi-pass membrane protein</topology>
    </subcellularLocation>
</comment>
<dbReference type="EMBL" id="VPFL01000002">
    <property type="protein sequence ID" value="TXF13464.1"/>
    <property type="molecule type" value="Genomic_DNA"/>
</dbReference>
<protein>
    <submittedName>
        <fullName evidence="8">Phosphate-starvation-inducible PsiE family protein</fullName>
    </submittedName>
</protein>
<reference evidence="8 9" key="1">
    <citation type="submission" date="2019-08" db="EMBL/GenBank/DDBJ databases">
        <title>Pelomicrobium methylotrophicum gen. nov., sp. nov. a moderately thermophilic, facultatively anaerobic, lithoautotrophic and methylotrophic bacterium isolated from a terrestrial mud volcano.</title>
        <authorList>
            <person name="Slobodkina G.B."/>
            <person name="Merkel A.Y."/>
            <person name="Slobodkin A.I."/>
        </authorList>
    </citation>
    <scope>NUCLEOTIDE SEQUENCE [LARGE SCALE GENOMIC DNA]</scope>
    <source>
        <strain evidence="8 9">SM250</strain>
    </source>
</reference>
<evidence type="ECO:0000256" key="3">
    <source>
        <dbReference type="ARBA" id="ARBA00022692"/>
    </source>
</evidence>
<gene>
    <name evidence="8" type="ORF">FR698_02350</name>
</gene>
<dbReference type="InterPro" id="IPR020948">
    <property type="entry name" value="P_starv_induced_PsiE-like"/>
</dbReference>
<comment type="caution">
    <text evidence="8">The sequence shown here is derived from an EMBL/GenBank/DDBJ whole genome shotgun (WGS) entry which is preliminary data.</text>
</comment>
<evidence type="ECO:0000256" key="7">
    <source>
        <dbReference type="SAM" id="Phobius"/>
    </source>
</evidence>
<feature type="transmembrane region" description="Helical" evidence="7">
    <location>
        <begin position="120"/>
        <end position="141"/>
    </location>
</feature>
<dbReference type="AlphaFoldDB" id="A0A5C7F184"/>
<dbReference type="InParanoid" id="A0A5C7F184"/>
<proteinExistence type="predicted"/>
<feature type="transmembrane region" description="Helical" evidence="7">
    <location>
        <begin position="98"/>
        <end position="114"/>
    </location>
</feature>
<accession>A0A5C7F184</accession>
<evidence type="ECO:0000256" key="2">
    <source>
        <dbReference type="ARBA" id="ARBA00022475"/>
    </source>
</evidence>
<dbReference type="OrthoDB" id="598027at2"/>
<sequence>MDWEEIRRQWSVLGVYDKFEQLVALALTFLISVIIMVALVELTKEIVLLVAKGASDLLDYKIFQSIFGQIMTLLIALEFKHSILKMAQRGESIIQVKTVFLIALMALARKFIILDIHETGAATIAALAAAVLTLSVGYWLVRERGAPVQRAAGEESRSSPLARLTRVTGGRES</sequence>
<dbReference type="RefSeq" id="WP_147798638.1">
    <property type="nucleotide sequence ID" value="NZ_VPFL01000002.1"/>
</dbReference>
<organism evidence="8 9">
    <name type="scientific">Pelomicrobium methylotrophicum</name>
    <dbReference type="NCBI Taxonomy" id="2602750"/>
    <lineage>
        <taxon>Bacteria</taxon>
        <taxon>Pseudomonadati</taxon>
        <taxon>Pseudomonadota</taxon>
        <taxon>Hydrogenophilia</taxon>
        <taxon>Hydrogenophilia incertae sedis</taxon>
        <taxon>Pelomicrobium</taxon>
    </lineage>
</organism>
<dbReference type="Proteomes" id="UP000321201">
    <property type="component" value="Unassembled WGS sequence"/>
</dbReference>
<evidence type="ECO:0000256" key="5">
    <source>
        <dbReference type="ARBA" id="ARBA00023136"/>
    </source>
</evidence>
<evidence type="ECO:0000313" key="8">
    <source>
        <dbReference type="EMBL" id="TXF13464.1"/>
    </source>
</evidence>
<evidence type="ECO:0000256" key="1">
    <source>
        <dbReference type="ARBA" id="ARBA00004651"/>
    </source>
</evidence>
<feature type="transmembrane region" description="Helical" evidence="7">
    <location>
        <begin position="21"/>
        <end position="40"/>
    </location>
</feature>
<evidence type="ECO:0000256" key="4">
    <source>
        <dbReference type="ARBA" id="ARBA00022989"/>
    </source>
</evidence>
<keyword evidence="3 7" id="KW-0812">Transmembrane</keyword>
<dbReference type="Pfam" id="PF06146">
    <property type="entry name" value="PsiE"/>
    <property type="match status" value="1"/>
</dbReference>
<keyword evidence="4 7" id="KW-1133">Transmembrane helix</keyword>
<name>A0A5C7F184_9PROT</name>
<keyword evidence="2" id="KW-1003">Cell membrane</keyword>
<keyword evidence="9" id="KW-1185">Reference proteome</keyword>
<evidence type="ECO:0000256" key="6">
    <source>
        <dbReference type="SAM" id="MobiDB-lite"/>
    </source>
</evidence>
<feature type="transmembrane region" description="Helical" evidence="7">
    <location>
        <begin position="60"/>
        <end position="77"/>
    </location>
</feature>
<evidence type="ECO:0000313" key="9">
    <source>
        <dbReference type="Proteomes" id="UP000321201"/>
    </source>
</evidence>